<dbReference type="GeneID" id="19111395"/>
<dbReference type="HOGENOM" id="CLU_2573538_0_0_1"/>
<dbReference type="RefSeq" id="XP_007673525.1">
    <property type="nucleotide sequence ID" value="XM_007675335.1"/>
</dbReference>
<name>M2MQ19_BAUPA</name>
<dbReference type="AlphaFoldDB" id="M2MQ19"/>
<dbReference type="Proteomes" id="UP000011761">
    <property type="component" value="Unassembled WGS sequence"/>
</dbReference>
<evidence type="ECO:0000313" key="1">
    <source>
        <dbReference type="EMBL" id="EMC98871.1"/>
    </source>
</evidence>
<accession>M2MQ19</accession>
<proteinExistence type="predicted"/>
<reference evidence="1 2" key="1">
    <citation type="journal article" date="2012" name="PLoS Pathog.">
        <title>Diverse lifestyles and strategies of plant pathogenesis encoded in the genomes of eighteen Dothideomycetes fungi.</title>
        <authorList>
            <person name="Ohm R.A."/>
            <person name="Feau N."/>
            <person name="Henrissat B."/>
            <person name="Schoch C.L."/>
            <person name="Horwitz B.A."/>
            <person name="Barry K.W."/>
            <person name="Condon B.J."/>
            <person name="Copeland A.C."/>
            <person name="Dhillon B."/>
            <person name="Glaser F."/>
            <person name="Hesse C.N."/>
            <person name="Kosti I."/>
            <person name="LaButti K."/>
            <person name="Lindquist E.A."/>
            <person name="Lucas S."/>
            <person name="Salamov A.A."/>
            <person name="Bradshaw R.E."/>
            <person name="Ciuffetti L."/>
            <person name="Hamelin R.C."/>
            <person name="Kema G.H.J."/>
            <person name="Lawrence C."/>
            <person name="Scott J.A."/>
            <person name="Spatafora J.W."/>
            <person name="Turgeon B.G."/>
            <person name="de Wit P.J.G.M."/>
            <person name="Zhong S."/>
            <person name="Goodwin S.B."/>
            <person name="Grigoriev I.V."/>
        </authorList>
    </citation>
    <scope>NUCLEOTIDE SEQUENCE [LARGE SCALE GENOMIC DNA]</scope>
    <source>
        <strain evidence="1 2">UAMH 10762</strain>
    </source>
</reference>
<protein>
    <submittedName>
        <fullName evidence="1">Uncharacterized protein</fullName>
    </submittedName>
</protein>
<evidence type="ECO:0000313" key="2">
    <source>
        <dbReference type="Proteomes" id="UP000011761"/>
    </source>
</evidence>
<sequence>MSIVSNARVEPLAVDAMAVTRLNAVPGTEMTVSPSCVQAGSSWELPLRLHELQLLELAGGAAGPETLYKEDRSITLMAPRR</sequence>
<organism evidence="1 2">
    <name type="scientific">Baudoinia panamericana (strain UAMH 10762)</name>
    <name type="common">Angels' share fungus</name>
    <name type="synonym">Baudoinia compniacensis (strain UAMH 10762)</name>
    <dbReference type="NCBI Taxonomy" id="717646"/>
    <lineage>
        <taxon>Eukaryota</taxon>
        <taxon>Fungi</taxon>
        <taxon>Dikarya</taxon>
        <taxon>Ascomycota</taxon>
        <taxon>Pezizomycotina</taxon>
        <taxon>Dothideomycetes</taxon>
        <taxon>Dothideomycetidae</taxon>
        <taxon>Mycosphaerellales</taxon>
        <taxon>Teratosphaeriaceae</taxon>
        <taxon>Baudoinia</taxon>
    </lineage>
</organism>
<keyword evidence="2" id="KW-1185">Reference proteome</keyword>
<dbReference type="KEGG" id="bcom:BAUCODRAFT_31145"/>
<gene>
    <name evidence="1" type="ORF">BAUCODRAFT_31145</name>
</gene>
<dbReference type="EMBL" id="KB445552">
    <property type="protein sequence ID" value="EMC98871.1"/>
    <property type="molecule type" value="Genomic_DNA"/>
</dbReference>